<dbReference type="EMBL" id="CP045119">
    <property type="protein sequence ID" value="QIN84993.1"/>
    <property type="molecule type" value="Genomic_DNA"/>
</dbReference>
<dbReference type="PROSITE" id="PS51794">
    <property type="entry name" value="DAC"/>
    <property type="match status" value="1"/>
</dbReference>
<keyword evidence="5" id="KW-0067">ATP-binding</keyword>
<keyword evidence="2" id="KW-0808">Transferase</keyword>
<sequence>MDGLDDPIAEICSEERGVDNRTLKKVVELAVEIAREGREGRKIGTLFTVGDHEEVLVRSRPLILDPLTGHPDDKKRVKDPDMRETIKELAQLDGAFVVSDGGVVVSAARYLDAASRNLDIPLGLGSRHMAAASISRNTGTVAVAVSESSTVRVFDEGGVVAEVVPEVWMLRGYGPYPGR</sequence>
<dbReference type="GO" id="GO:0004016">
    <property type="term" value="F:adenylate cyclase activity"/>
    <property type="evidence" value="ECO:0007669"/>
    <property type="project" value="TreeGrafter"/>
</dbReference>
<keyword evidence="8" id="KW-1185">Reference proteome</keyword>
<evidence type="ECO:0000259" key="6">
    <source>
        <dbReference type="PROSITE" id="PS51794"/>
    </source>
</evidence>
<evidence type="ECO:0000313" key="7">
    <source>
        <dbReference type="EMBL" id="QIN84993.1"/>
    </source>
</evidence>
<gene>
    <name evidence="7" type="ORF">GBA63_01995</name>
</gene>
<dbReference type="Proteomes" id="UP000501452">
    <property type="component" value="Chromosome"/>
</dbReference>
<dbReference type="Pfam" id="PF02457">
    <property type="entry name" value="DAC"/>
    <property type="match status" value="1"/>
</dbReference>
<feature type="domain" description="DAC" evidence="6">
    <location>
        <begin position="8"/>
        <end position="166"/>
    </location>
</feature>
<evidence type="ECO:0000256" key="4">
    <source>
        <dbReference type="ARBA" id="ARBA00022741"/>
    </source>
</evidence>
<accession>A0A6G8QEW5</accession>
<dbReference type="SUPFAM" id="SSF143597">
    <property type="entry name" value="YojJ-like"/>
    <property type="match status" value="1"/>
</dbReference>
<evidence type="ECO:0000313" key="8">
    <source>
        <dbReference type="Proteomes" id="UP000501452"/>
    </source>
</evidence>
<evidence type="ECO:0000256" key="3">
    <source>
        <dbReference type="ARBA" id="ARBA00022695"/>
    </source>
</evidence>
<keyword evidence="4" id="KW-0547">Nucleotide-binding</keyword>
<comment type="catalytic activity">
    <reaction evidence="1">
        <text>2 ATP = 3',3'-c-di-AMP + 2 diphosphate</text>
        <dbReference type="Rhea" id="RHEA:35655"/>
        <dbReference type="ChEBI" id="CHEBI:30616"/>
        <dbReference type="ChEBI" id="CHEBI:33019"/>
        <dbReference type="ChEBI" id="CHEBI:71500"/>
        <dbReference type="EC" id="2.7.7.85"/>
    </reaction>
</comment>
<evidence type="ECO:0000256" key="5">
    <source>
        <dbReference type="ARBA" id="ARBA00022840"/>
    </source>
</evidence>
<organism evidence="7 8">
    <name type="scientific">Rubrobacter tropicus</name>
    <dbReference type="NCBI Taxonomy" id="2653851"/>
    <lineage>
        <taxon>Bacteria</taxon>
        <taxon>Bacillati</taxon>
        <taxon>Actinomycetota</taxon>
        <taxon>Rubrobacteria</taxon>
        <taxon>Rubrobacterales</taxon>
        <taxon>Rubrobacteraceae</taxon>
        <taxon>Rubrobacter</taxon>
    </lineage>
</organism>
<dbReference type="InterPro" id="IPR050338">
    <property type="entry name" value="DisA"/>
</dbReference>
<evidence type="ECO:0000256" key="2">
    <source>
        <dbReference type="ARBA" id="ARBA00022679"/>
    </source>
</evidence>
<dbReference type="PANTHER" id="PTHR34185">
    <property type="entry name" value="DIADENYLATE CYCLASE"/>
    <property type="match status" value="1"/>
</dbReference>
<dbReference type="Gene3D" id="3.40.1700.10">
    <property type="entry name" value="DNA integrity scanning protein, DisA, N-terminal domain"/>
    <property type="match status" value="1"/>
</dbReference>
<name>A0A6G8QEW5_9ACTN</name>
<dbReference type="InterPro" id="IPR003390">
    <property type="entry name" value="DNA_integrity_scan_DisA_N"/>
</dbReference>
<dbReference type="GO" id="GO:0106408">
    <property type="term" value="F:diadenylate cyclase activity"/>
    <property type="evidence" value="ECO:0007669"/>
    <property type="project" value="UniProtKB-EC"/>
</dbReference>
<dbReference type="PANTHER" id="PTHR34185:SF1">
    <property type="entry name" value="DIADENYLATE CYCLASE"/>
    <property type="match status" value="1"/>
</dbReference>
<dbReference type="InterPro" id="IPR036888">
    <property type="entry name" value="DNA_integrity_DisA_N_sf"/>
</dbReference>
<dbReference type="KEGG" id="rub:GBA63_01995"/>
<evidence type="ECO:0000256" key="1">
    <source>
        <dbReference type="ARBA" id="ARBA00000877"/>
    </source>
</evidence>
<keyword evidence="3" id="KW-0548">Nucleotidyltransferase</keyword>
<dbReference type="AlphaFoldDB" id="A0A6G8QEW5"/>
<reference evidence="7 8" key="1">
    <citation type="submission" date="2019-10" db="EMBL/GenBank/DDBJ databases">
        <title>Rubrobacter sp nov SCSIO 52090 isolated from a deep-sea sediment in the South China Sea.</title>
        <authorList>
            <person name="Chen R.W."/>
        </authorList>
    </citation>
    <scope>NUCLEOTIDE SEQUENCE [LARGE SCALE GENOMIC DNA]</scope>
    <source>
        <strain evidence="7 8">SCSIO 52909</strain>
    </source>
</reference>
<dbReference type="GO" id="GO:0005524">
    <property type="term" value="F:ATP binding"/>
    <property type="evidence" value="ECO:0007669"/>
    <property type="project" value="UniProtKB-KW"/>
</dbReference>
<proteinExistence type="predicted"/>
<protein>
    <recommendedName>
        <fullName evidence="6">DAC domain-containing protein</fullName>
    </recommendedName>
</protein>